<evidence type="ECO:0000313" key="2">
    <source>
        <dbReference type="EMBL" id="KAJ7330312.1"/>
    </source>
</evidence>
<evidence type="ECO:0000256" key="1">
    <source>
        <dbReference type="SAM" id="MobiDB-lite"/>
    </source>
</evidence>
<reference evidence="2" key="1">
    <citation type="submission" date="2023-03" db="EMBL/GenBank/DDBJ databases">
        <title>Massive genome expansion in bonnet fungi (Mycena s.s.) driven by repeated elements and novel gene families across ecological guilds.</title>
        <authorList>
            <consortium name="Lawrence Berkeley National Laboratory"/>
            <person name="Harder C.B."/>
            <person name="Miyauchi S."/>
            <person name="Viragh M."/>
            <person name="Kuo A."/>
            <person name="Thoen E."/>
            <person name="Andreopoulos B."/>
            <person name="Lu D."/>
            <person name="Skrede I."/>
            <person name="Drula E."/>
            <person name="Henrissat B."/>
            <person name="Morin E."/>
            <person name="Kohler A."/>
            <person name="Barry K."/>
            <person name="LaButti K."/>
            <person name="Morin E."/>
            <person name="Salamov A."/>
            <person name="Lipzen A."/>
            <person name="Mereny Z."/>
            <person name="Hegedus B."/>
            <person name="Baldrian P."/>
            <person name="Stursova M."/>
            <person name="Weitz H."/>
            <person name="Taylor A."/>
            <person name="Grigoriev I.V."/>
            <person name="Nagy L.G."/>
            <person name="Martin F."/>
            <person name="Kauserud H."/>
        </authorList>
    </citation>
    <scope>NUCLEOTIDE SEQUENCE</scope>
    <source>
        <strain evidence="2">CBHHK002</strain>
    </source>
</reference>
<proteinExistence type="predicted"/>
<feature type="region of interest" description="Disordered" evidence="1">
    <location>
        <begin position="302"/>
        <end position="326"/>
    </location>
</feature>
<name>A0AAD7EJ51_9AGAR</name>
<dbReference type="Proteomes" id="UP001218218">
    <property type="component" value="Unassembled WGS sequence"/>
</dbReference>
<feature type="region of interest" description="Disordered" evidence="1">
    <location>
        <begin position="1"/>
        <end position="20"/>
    </location>
</feature>
<feature type="compositionally biased region" description="Basic and acidic residues" evidence="1">
    <location>
        <begin position="305"/>
        <end position="326"/>
    </location>
</feature>
<protein>
    <submittedName>
        <fullName evidence="2">Uncharacterized protein</fullName>
    </submittedName>
</protein>
<dbReference type="EMBL" id="JARIHO010000037">
    <property type="protein sequence ID" value="KAJ7330312.1"/>
    <property type="molecule type" value="Genomic_DNA"/>
</dbReference>
<comment type="caution">
    <text evidence="2">The sequence shown here is derived from an EMBL/GenBank/DDBJ whole genome shotgun (WGS) entry which is preliminary data.</text>
</comment>
<dbReference type="AlphaFoldDB" id="A0AAD7EJ51"/>
<keyword evidence="3" id="KW-1185">Reference proteome</keyword>
<evidence type="ECO:0000313" key="3">
    <source>
        <dbReference type="Proteomes" id="UP001218218"/>
    </source>
</evidence>
<gene>
    <name evidence="2" type="ORF">DFH08DRAFT_940280</name>
</gene>
<organism evidence="2 3">
    <name type="scientific">Mycena albidolilacea</name>
    <dbReference type="NCBI Taxonomy" id="1033008"/>
    <lineage>
        <taxon>Eukaryota</taxon>
        <taxon>Fungi</taxon>
        <taxon>Dikarya</taxon>
        <taxon>Basidiomycota</taxon>
        <taxon>Agaricomycotina</taxon>
        <taxon>Agaricomycetes</taxon>
        <taxon>Agaricomycetidae</taxon>
        <taxon>Agaricales</taxon>
        <taxon>Marasmiineae</taxon>
        <taxon>Mycenaceae</taxon>
        <taxon>Mycena</taxon>
    </lineage>
</organism>
<sequence length="326" mass="37509">MASSISETDHSQPTPKTRLTQLSRWPDDWKEFTSFNGSVYYTSDDAKLLTTEDVRDPRIRKLVLGVYDTQREWFEDIDADDPEMQVLNVCIAPTVLLASWSLGETYEYSTDDLQPERRAAFWDYSWEFPMHRRYLPEHLEAEFTAALTSVANDRVCDEMGVPFDEAQTRRTWQVYQNLKAFSMQDSTMVPALIYHIGRVMFSIASARDKTRGAAVDQTSESLDDLGARLLSLCLDTQTREMDIARFEVTASFGDWEKSPIRKSSFSRINSSMIPSISSPFMSSTNVCLKSVRERLVSDYSIQKPRFQEKPHPLENSVERSNQEPSR</sequence>
<accession>A0AAD7EJ51</accession>